<dbReference type="GO" id="GO:0004674">
    <property type="term" value="F:protein serine/threonine kinase activity"/>
    <property type="evidence" value="ECO:0007669"/>
    <property type="project" value="UniProtKB-EC"/>
</dbReference>
<dbReference type="Proteomes" id="UP001174691">
    <property type="component" value="Unassembled WGS sequence"/>
</dbReference>
<keyword evidence="4 7" id="KW-0418">Kinase</keyword>
<organism evidence="7 8">
    <name type="scientific">Coniochaeta hoffmannii</name>
    <dbReference type="NCBI Taxonomy" id="91930"/>
    <lineage>
        <taxon>Eukaryota</taxon>
        <taxon>Fungi</taxon>
        <taxon>Dikarya</taxon>
        <taxon>Ascomycota</taxon>
        <taxon>Pezizomycotina</taxon>
        <taxon>Sordariomycetes</taxon>
        <taxon>Sordariomycetidae</taxon>
        <taxon>Coniochaetales</taxon>
        <taxon>Coniochaetaceae</taxon>
        <taxon>Coniochaeta</taxon>
    </lineage>
</organism>
<dbReference type="CDD" id="cd00180">
    <property type="entry name" value="PKc"/>
    <property type="match status" value="1"/>
</dbReference>
<dbReference type="SUPFAM" id="SSF56112">
    <property type="entry name" value="Protein kinase-like (PK-like)"/>
    <property type="match status" value="1"/>
</dbReference>
<evidence type="ECO:0000259" key="6">
    <source>
        <dbReference type="PROSITE" id="PS50011"/>
    </source>
</evidence>
<reference evidence="7" key="1">
    <citation type="submission" date="2022-07" db="EMBL/GenBank/DDBJ databases">
        <title>Fungi with potential for degradation of polypropylene.</title>
        <authorList>
            <person name="Gostincar C."/>
        </authorList>
    </citation>
    <scope>NUCLEOTIDE SEQUENCE</scope>
    <source>
        <strain evidence="7">EXF-13287</strain>
    </source>
</reference>
<evidence type="ECO:0000313" key="8">
    <source>
        <dbReference type="Proteomes" id="UP001174691"/>
    </source>
</evidence>
<proteinExistence type="predicted"/>
<keyword evidence="2" id="KW-0808">Transferase</keyword>
<keyword evidence="5" id="KW-0067">ATP-binding</keyword>
<evidence type="ECO:0000313" key="7">
    <source>
        <dbReference type="EMBL" id="KAJ9144747.1"/>
    </source>
</evidence>
<dbReference type="PANTHER" id="PTHR43671">
    <property type="entry name" value="SERINE/THREONINE-PROTEIN KINASE NEK"/>
    <property type="match status" value="1"/>
</dbReference>
<protein>
    <recommendedName>
        <fullName evidence="1">non-specific serine/threonine protein kinase</fullName>
        <ecNumber evidence="1">2.7.11.1</ecNumber>
    </recommendedName>
</protein>
<evidence type="ECO:0000256" key="4">
    <source>
        <dbReference type="ARBA" id="ARBA00022777"/>
    </source>
</evidence>
<comment type="caution">
    <text evidence="7">The sequence shown here is derived from an EMBL/GenBank/DDBJ whole genome shotgun (WGS) entry which is preliminary data.</text>
</comment>
<dbReference type="AlphaFoldDB" id="A0AA38VQC8"/>
<dbReference type="InterPro" id="IPR011009">
    <property type="entry name" value="Kinase-like_dom_sf"/>
</dbReference>
<dbReference type="PANTHER" id="PTHR43671:SF13">
    <property type="entry name" value="SERINE_THREONINE-PROTEIN KINASE NEK2"/>
    <property type="match status" value="1"/>
</dbReference>
<evidence type="ECO:0000256" key="1">
    <source>
        <dbReference type="ARBA" id="ARBA00012513"/>
    </source>
</evidence>
<gene>
    <name evidence="7" type="ORF">NKR19_g6380</name>
</gene>
<dbReference type="InterPro" id="IPR050660">
    <property type="entry name" value="NEK_Ser/Thr_kinase"/>
</dbReference>
<dbReference type="InterPro" id="IPR000719">
    <property type="entry name" value="Prot_kinase_dom"/>
</dbReference>
<feature type="domain" description="Protein kinase" evidence="6">
    <location>
        <begin position="177"/>
        <end position="456"/>
    </location>
</feature>
<dbReference type="EMBL" id="JANBVN010000097">
    <property type="protein sequence ID" value="KAJ9144747.1"/>
    <property type="molecule type" value="Genomic_DNA"/>
</dbReference>
<accession>A0AA38VQC8</accession>
<keyword evidence="3" id="KW-0547">Nucleotide-binding</keyword>
<dbReference type="GO" id="GO:0005524">
    <property type="term" value="F:ATP binding"/>
    <property type="evidence" value="ECO:0007669"/>
    <property type="project" value="UniProtKB-KW"/>
</dbReference>
<evidence type="ECO:0000256" key="5">
    <source>
        <dbReference type="ARBA" id="ARBA00022840"/>
    </source>
</evidence>
<dbReference type="EC" id="2.7.11.1" evidence="1"/>
<sequence>MAPTVPFFRLQNVTSHKDCLRIEALKASFSEDGVGGECLAANPGHTGFWSISSHNPRADLFINPAVVPSIPSGGLDLTFYFDASFKGFGIASTAERRTAHLVVWNRGAFVPRLRSPKLTPYSSLALQPNTRTMISGHGEGAIIEIDWVHLWLRLGADDETQYSRAWVRDTNCMATGYHTARRHPDNKAGVLCSSPDSQSQGPRLFVLKHLNMLKPDSNKNTCISMDLRELCHKNIAEYQDWCPISRLLVRKFFPTDCINYEKFPTPQDVIPLAFDMISALNYLHKQHITGDNLKPSHPIVHGNLKPANIFLYPVASPPCQPWFVLTDFGLATESDAIPMRRPDSYLAPETYTRYNRRTKANQDMDRNWPAHKRYTPEADIWSLGIVLLEMVAKVEATKWYSPRGVYEERVALKMAAVGDGIPAELARVLRGMLCVRPKERKSAGELAGLLPRRPDIREDMG</sequence>
<evidence type="ECO:0000256" key="3">
    <source>
        <dbReference type="ARBA" id="ARBA00022741"/>
    </source>
</evidence>
<dbReference type="Pfam" id="PF00069">
    <property type="entry name" value="Pkinase"/>
    <property type="match status" value="1"/>
</dbReference>
<evidence type="ECO:0000256" key="2">
    <source>
        <dbReference type="ARBA" id="ARBA00022679"/>
    </source>
</evidence>
<dbReference type="Gene3D" id="1.10.510.10">
    <property type="entry name" value="Transferase(Phosphotransferase) domain 1"/>
    <property type="match status" value="1"/>
</dbReference>
<name>A0AA38VQC8_9PEZI</name>
<dbReference type="SMART" id="SM00220">
    <property type="entry name" value="S_TKc"/>
    <property type="match status" value="1"/>
</dbReference>
<dbReference type="PROSITE" id="PS50011">
    <property type="entry name" value="PROTEIN_KINASE_DOM"/>
    <property type="match status" value="1"/>
</dbReference>
<keyword evidence="8" id="KW-1185">Reference proteome</keyword>